<sequence>MGMDVAGDDEVQQSWWKRQQTNFRKEVNDFDLAECSGCRYIGGGGMIGAGLYVAYAGYRRAKGLGRKWRFIPSTLVGSALVTLGLMRLSGHNPFSSSGKSVGIDALEPLKDMISKSQTEAELRKKLQKLEQQRLDNANHMEKKLQGVEHMGKQEKPDTRQQKQDSSAPGTQDKTQPS</sequence>
<dbReference type="Proteomes" id="UP000694845">
    <property type="component" value="Unplaced"/>
</dbReference>
<keyword evidence="2" id="KW-0812">Transmembrane</keyword>
<keyword evidence="2" id="KW-0472">Membrane</keyword>
<evidence type="ECO:0000256" key="2">
    <source>
        <dbReference type="SAM" id="Phobius"/>
    </source>
</evidence>
<feature type="region of interest" description="Disordered" evidence="1">
    <location>
        <begin position="129"/>
        <end position="177"/>
    </location>
</feature>
<dbReference type="OMA" id="QQYFRED"/>
<evidence type="ECO:0000256" key="1">
    <source>
        <dbReference type="SAM" id="MobiDB-lite"/>
    </source>
</evidence>
<dbReference type="AlphaFoldDB" id="A0A8B7XQK5"/>
<evidence type="ECO:0000313" key="4">
    <source>
        <dbReference type="RefSeq" id="XP_022083113.1"/>
    </source>
</evidence>
<organism evidence="3 4">
    <name type="scientific">Acanthaster planci</name>
    <name type="common">Crown-of-thorns starfish</name>
    <dbReference type="NCBI Taxonomy" id="133434"/>
    <lineage>
        <taxon>Eukaryota</taxon>
        <taxon>Metazoa</taxon>
        <taxon>Echinodermata</taxon>
        <taxon>Eleutherozoa</taxon>
        <taxon>Asterozoa</taxon>
        <taxon>Asteroidea</taxon>
        <taxon>Valvatacea</taxon>
        <taxon>Valvatida</taxon>
        <taxon>Acanthasteridae</taxon>
        <taxon>Acanthaster</taxon>
    </lineage>
</organism>
<dbReference type="GeneID" id="110975188"/>
<reference evidence="4" key="1">
    <citation type="submission" date="2025-08" db="UniProtKB">
        <authorList>
            <consortium name="RefSeq"/>
        </authorList>
    </citation>
    <scope>IDENTIFICATION</scope>
</reference>
<evidence type="ECO:0000313" key="3">
    <source>
        <dbReference type="Proteomes" id="UP000694845"/>
    </source>
</evidence>
<dbReference type="KEGG" id="aplc:110975188"/>
<accession>A0A8B7XQK5</accession>
<proteinExistence type="predicted"/>
<feature type="compositionally biased region" description="Polar residues" evidence="1">
    <location>
        <begin position="163"/>
        <end position="177"/>
    </location>
</feature>
<feature type="transmembrane region" description="Helical" evidence="2">
    <location>
        <begin position="40"/>
        <end position="58"/>
    </location>
</feature>
<dbReference type="RefSeq" id="XP_022083113.1">
    <property type="nucleotide sequence ID" value="XM_022227421.1"/>
</dbReference>
<name>A0A8B7XQK5_ACAPL</name>
<feature type="compositionally biased region" description="Basic and acidic residues" evidence="1">
    <location>
        <begin position="129"/>
        <end position="162"/>
    </location>
</feature>
<protein>
    <submittedName>
        <fullName evidence="4">Uncharacterized protein LOC110975188</fullName>
    </submittedName>
</protein>
<gene>
    <name evidence="4" type="primary">LOC110975188</name>
</gene>
<keyword evidence="3" id="KW-1185">Reference proteome</keyword>
<dbReference type="OrthoDB" id="10059044at2759"/>
<keyword evidence="2" id="KW-1133">Transmembrane helix</keyword>